<comment type="caution">
    <text evidence="2">The sequence shown here is derived from an EMBL/GenBank/DDBJ whole genome shotgun (WGS) entry which is preliminary data.</text>
</comment>
<name>A0A7X6BCG7_9SPHN</name>
<sequence length="780" mass="84618">MIDVTRRSAVGGLLIGSFAPAACSGAASSADQGSRGGRGNGLRPGRNWDGTAGSGGTAPAQSEVARGTLVPDERFIGGFSAAPGQWIHGEGIRITALGLPPQSADSSEINYFKEAVFYLEGNTVTVTDWSVNQTPVRMYDGRMAPQGSIGFSVEIGAGEGPVTAGDAILYCYLRGEHGLERRIELPLVINVDRSLDAKRPMRYVDPVDGDDSAAGTQAAPWRTIARGLTNRGVGNGGLLILTRAGRYVEDLNRLPGMGPIDNARVIEVKPAEGLRPDQVMITRTDRYLPDPRWGILARRVHFHGVTVDMSKFPRIMGVPGTQVGFFGCQLLDRERMYGERSAAGRSIGLNLFKGDPRQRDILPPLPYLGHGFYLLETLFEGAAPMAPRLYRNVTAKLTTDAFQGGPGYDDVVIDGYDAVIGEPAPIRLHLPPTLIVESVAREGQGHTAITVRDAGGLSPMKKIWDLQVRIVSGASAGPKPYQLFLADPVTRRIVVEGDLAGTLSPGDEIMCYAIFHVDFMQQGGVQRPNQRGMRNTTVFRYHAEGPTAQLFLTQGGVRLLPNSVITTNGTDFRIASPAGQNEILPDDILQLQGGGQPGEYRFVKSFDAASGSGVLLEPFSRDQTSAPVERAKTMTDFVMALSTLRKTGHGFEMGQFQHGHRNFLLAQNTFISEPNCLTFRSKLPGHGHRNHVQLFNLCTRIDADLPELPSWGLRIEHAQLLTGKPRGKFGRVREVALRFGEKQRYQPSRDLLRIGRKPLIPFDSFGNPVDADSPVGSLAV</sequence>
<feature type="region of interest" description="Disordered" evidence="1">
    <location>
        <begin position="26"/>
        <end position="63"/>
    </location>
</feature>
<evidence type="ECO:0000313" key="3">
    <source>
        <dbReference type="Proteomes" id="UP000531251"/>
    </source>
</evidence>
<dbReference type="Gene3D" id="2.160.20.10">
    <property type="entry name" value="Single-stranded right-handed beta-helix, Pectin lyase-like"/>
    <property type="match status" value="1"/>
</dbReference>
<evidence type="ECO:0000256" key="1">
    <source>
        <dbReference type="SAM" id="MobiDB-lite"/>
    </source>
</evidence>
<dbReference type="Proteomes" id="UP000531251">
    <property type="component" value="Unassembled WGS sequence"/>
</dbReference>
<dbReference type="InterPro" id="IPR012334">
    <property type="entry name" value="Pectin_lyas_fold"/>
</dbReference>
<organism evidence="2 3">
    <name type="scientific">Sphingomonas trueperi</name>
    <dbReference type="NCBI Taxonomy" id="53317"/>
    <lineage>
        <taxon>Bacteria</taxon>
        <taxon>Pseudomonadati</taxon>
        <taxon>Pseudomonadota</taxon>
        <taxon>Alphaproteobacteria</taxon>
        <taxon>Sphingomonadales</taxon>
        <taxon>Sphingomonadaceae</taxon>
        <taxon>Sphingomonas</taxon>
    </lineage>
</organism>
<proteinExistence type="predicted"/>
<dbReference type="AlphaFoldDB" id="A0A7X6BCG7"/>
<evidence type="ECO:0000313" key="2">
    <source>
        <dbReference type="EMBL" id="NJB96632.1"/>
    </source>
</evidence>
<reference evidence="2 3" key="1">
    <citation type="submission" date="2020-03" db="EMBL/GenBank/DDBJ databases">
        <title>Genomic Encyclopedia of Type Strains, Phase IV (KMG-IV): sequencing the most valuable type-strain genomes for metagenomic binning, comparative biology and taxonomic classification.</title>
        <authorList>
            <person name="Goeker M."/>
        </authorList>
    </citation>
    <scope>NUCLEOTIDE SEQUENCE [LARGE SCALE GENOMIC DNA]</scope>
    <source>
        <strain evidence="2 3">DSM 7225</strain>
    </source>
</reference>
<gene>
    <name evidence="2" type="ORF">GGR89_000932</name>
</gene>
<accession>A0A7X6BCG7</accession>
<keyword evidence="3" id="KW-1185">Reference proteome</keyword>
<protein>
    <submittedName>
        <fullName evidence="2">Uncharacterized protein</fullName>
    </submittedName>
</protein>
<dbReference type="RefSeq" id="WP_125975722.1">
    <property type="nucleotide sequence ID" value="NZ_BAAADY010000017.1"/>
</dbReference>
<dbReference type="EMBL" id="JAATJB010000002">
    <property type="protein sequence ID" value="NJB96632.1"/>
    <property type="molecule type" value="Genomic_DNA"/>
</dbReference>